<dbReference type="Proteomes" id="UP000023582">
    <property type="component" value="Chromosome"/>
</dbReference>
<dbReference type="AlphaFoldDB" id="X5F3B7"/>
<evidence type="ECO:0000313" key="3">
    <source>
        <dbReference type="Proteomes" id="UP000023582"/>
    </source>
</evidence>
<proteinExistence type="predicted"/>
<feature type="region of interest" description="Disordered" evidence="1">
    <location>
        <begin position="33"/>
        <end position="73"/>
    </location>
</feature>
<reference evidence="3" key="2">
    <citation type="submission" date="2014-02" db="EMBL/GenBank/DDBJ databases">
        <title>Complete Genome Sequence of Neisseria meningitides, serogroup A strain 510612.</title>
        <authorList>
            <person name="Zhang X."/>
            <person name="Zhang Y."/>
            <person name="Yang J."/>
            <person name="Zhu Y."/>
            <person name="Jin Q."/>
        </authorList>
    </citation>
    <scope>NUCLEOTIDE SEQUENCE</scope>
    <source>
        <strain evidence="3">NMA510612</strain>
    </source>
</reference>
<dbReference type="KEGG" id="nmx:NMA510612_0060"/>
<reference evidence="2 3" key="1">
    <citation type="journal article" date="2014" name="Genome Announc.">
        <title>Complete Genome Sequence of Neisseria meningitidis Serogroup A Strain NMA510612, Isolated from a Patient with Bacterial Meningitis in China.</title>
        <authorList>
            <person name="Zhang Y."/>
            <person name="Yang J."/>
            <person name="Xu L."/>
            <person name="Zhu Y."/>
            <person name="Liu B."/>
            <person name="Shao Z."/>
            <person name="Zhang X."/>
            <person name="Jin Q."/>
        </authorList>
    </citation>
    <scope>NUCLEOTIDE SEQUENCE [LARGE SCALE GENOMIC DNA]</scope>
    <source>
        <strain evidence="3">NMA510612</strain>
    </source>
</reference>
<evidence type="ECO:0000256" key="1">
    <source>
        <dbReference type="SAM" id="MobiDB-lite"/>
    </source>
</evidence>
<accession>X5F3B7</accession>
<dbReference type="EMBL" id="CP007524">
    <property type="protein sequence ID" value="AHW74392.1"/>
    <property type="molecule type" value="Genomic_DNA"/>
</dbReference>
<feature type="compositionally biased region" description="Pro residues" evidence="1">
    <location>
        <begin position="56"/>
        <end position="72"/>
    </location>
</feature>
<dbReference type="PATRIC" id="fig|487.517.peg.63"/>
<organism evidence="2 3">
    <name type="scientific">Neisseria meningitidis</name>
    <dbReference type="NCBI Taxonomy" id="487"/>
    <lineage>
        <taxon>Bacteria</taxon>
        <taxon>Pseudomonadati</taxon>
        <taxon>Pseudomonadota</taxon>
        <taxon>Betaproteobacteria</taxon>
        <taxon>Neisseriales</taxon>
        <taxon>Neisseriaceae</taxon>
        <taxon>Neisseria</taxon>
    </lineage>
</organism>
<sequence length="131" mass="15045">MIDVNKKCRLKQSNSVSDGISICAVSSFSQKQQTKIPPFSQKQKIKNSGRRVGFSPPIPSPPPIPPFPPFPPHQGFLANRRDSAVSVFGEEWRIWRERRRWWDWWAEAHPTSHLTSHLTDSPYAQKIKNAV</sequence>
<name>X5F3B7_NEIME</name>
<evidence type="ECO:0000313" key="2">
    <source>
        <dbReference type="EMBL" id="AHW74392.1"/>
    </source>
</evidence>
<gene>
    <name evidence="2" type="ORF">NMA510612_0060</name>
</gene>
<protein>
    <submittedName>
        <fullName evidence="2">Uncharacterized protein</fullName>
    </submittedName>
</protein>